<accession>A0AAN7Z691</accession>
<evidence type="ECO:0000313" key="2">
    <source>
        <dbReference type="EMBL" id="KAK5631667.1"/>
    </source>
</evidence>
<dbReference type="GO" id="GO:0020037">
    <property type="term" value="F:heme binding"/>
    <property type="evidence" value="ECO:0007669"/>
    <property type="project" value="InterPro"/>
</dbReference>
<dbReference type="PROSITE" id="PS51402">
    <property type="entry name" value="CATALASE_3"/>
    <property type="match status" value="1"/>
</dbReference>
<name>A0AAN7Z691_9PEZI</name>
<gene>
    <name evidence="2" type="ORF">RRF57_007381</name>
</gene>
<reference evidence="2 3" key="1">
    <citation type="submission" date="2023-10" db="EMBL/GenBank/DDBJ databases">
        <title>Draft genome sequence of Xylaria bambusicola isolate GMP-LS, the root and basal stem rot pathogen of sugarcane in Indonesia.</title>
        <authorList>
            <person name="Selvaraj P."/>
            <person name="Muralishankar V."/>
            <person name="Muruganantham S."/>
            <person name="Sp S."/>
            <person name="Haryani S."/>
            <person name="Lau K.J.X."/>
            <person name="Naqvi N.I."/>
        </authorList>
    </citation>
    <scope>NUCLEOTIDE SEQUENCE [LARGE SCALE GENOMIC DNA]</scope>
    <source>
        <strain evidence="2">GMP-LS</strain>
    </source>
</reference>
<dbReference type="PANTHER" id="PTHR11465:SF13">
    <property type="entry name" value="CATALASE (EUROFUNG)"/>
    <property type="match status" value="1"/>
</dbReference>
<dbReference type="InterPro" id="IPR018028">
    <property type="entry name" value="Catalase"/>
</dbReference>
<dbReference type="EMBL" id="JAWHQM010000020">
    <property type="protein sequence ID" value="KAK5631667.1"/>
    <property type="molecule type" value="Genomic_DNA"/>
</dbReference>
<dbReference type="Proteomes" id="UP001305414">
    <property type="component" value="Unassembled WGS sequence"/>
</dbReference>
<dbReference type="GO" id="GO:0042542">
    <property type="term" value="P:response to hydrogen peroxide"/>
    <property type="evidence" value="ECO:0007669"/>
    <property type="project" value="TreeGrafter"/>
</dbReference>
<sequence length="98" mass="11048">MQPNEADPDILGFDPFDVTKVCPRDKFPMREFGRLVLNKNPENFHRDVEQAAFSPVAWYPASKTHPTRCCNSACSLTETHNITTSGSTFTKYPQTALL</sequence>
<dbReference type="Pfam" id="PF00199">
    <property type="entry name" value="Catalase"/>
    <property type="match status" value="1"/>
</dbReference>
<dbReference type="InterPro" id="IPR011614">
    <property type="entry name" value="Catalase_core"/>
</dbReference>
<dbReference type="InterPro" id="IPR020835">
    <property type="entry name" value="Catalase_sf"/>
</dbReference>
<protein>
    <recommendedName>
        <fullName evidence="1">Catalase core domain-containing protein</fullName>
    </recommendedName>
</protein>
<dbReference type="PANTHER" id="PTHR11465">
    <property type="entry name" value="CATALASE"/>
    <property type="match status" value="1"/>
</dbReference>
<dbReference type="GO" id="GO:0004096">
    <property type="term" value="F:catalase activity"/>
    <property type="evidence" value="ECO:0007669"/>
    <property type="project" value="InterPro"/>
</dbReference>
<dbReference type="Gene3D" id="2.40.180.10">
    <property type="entry name" value="Catalase core domain"/>
    <property type="match status" value="1"/>
</dbReference>
<dbReference type="SUPFAM" id="SSF56634">
    <property type="entry name" value="Heme-dependent catalase-like"/>
    <property type="match status" value="1"/>
</dbReference>
<proteinExistence type="predicted"/>
<dbReference type="GO" id="GO:0005739">
    <property type="term" value="C:mitochondrion"/>
    <property type="evidence" value="ECO:0007669"/>
    <property type="project" value="TreeGrafter"/>
</dbReference>
<dbReference type="AlphaFoldDB" id="A0AAN7Z691"/>
<comment type="caution">
    <text evidence="2">The sequence shown here is derived from an EMBL/GenBank/DDBJ whole genome shotgun (WGS) entry which is preliminary data.</text>
</comment>
<organism evidence="2 3">
    <name type="scientific">Xylaria bambusicola</name>
    <dbReference type="NCBI Taxonomy" id="326684"/>
    <lineage>
        <taxon>Eukaryota</taxon>
        <taxon>Fungi</taxon>
        <taxon>Dikarya</taxon>
        <taxon>Ascomycota</taxon>
        <taxon>Pezizomycotina</taxon>
        <taxon>Sordariomycetes</taxon>
        <taxon>Xylariomycetidae</taxon>
        <taxon>Xylariales</taxon>
        <taxon>Xylariaceae</taxon>
        <taxon>Xylaria</taxon>
    </lineage>
</organism>
<keyword evidence="3" id="KW-1185">Reference proteome</keyword>
<evidence type="ECO:0000259" key="1">
    <source>
        <dbReference type="Pfam" id="PF00199"/>
    </source>
</evidence>
<evidence type="ECO:0000313" key="3">
    <source>
        <dbReference type="Proteomes" id="UP001305414"/>
    </source>
</evidence>
<feature type="domain" description="Catalase core" evidence="1">
    <location>
        <begin position="7"/>
        <end position="61"/>
    </location>
</feature>
<dbReference type="GO" id="GO:0005777">
    <property type="term" value="C:peroxisome"/>
    <property type="evidence" value="ECO:0007669"/>
    <property type="project" value="TreeGrafter"/>
</dbReference>
<dbReference type="GO" id="GO:0042744">
    <property type="term" value="P:hydrogen peroxide catabolic process"/>
    <property type="evidence" value="ECO:0007669"/>
    <property type="project" value="TreeGrafter"/>
</dbReference>